<name>A0AAN7SKA8_9COLE</name>
<accession>A0AAN7SKA8</accession>
<organism evidence="2 3">
    <name type="scientific">Aquatica leii</name>
    <dbReference type="NCBI Taxonomy" id="1421715"/>
    <lineage>
        <taxon>Eukaryota</taxon>
        <taxon>Metazoa</taxon>
        <taxon>Ecdysozoa</taxon>
        <taxon>Arthropoda</taxon>
        <taxon>Hexapoda</taxon>
        <taxon>Insecta</taxon>
        <taxon>Pterygota</taxon>
        <taxon>Neoptera</taxon>
        <taxon>Endopterygota</taxon>
        <taxon>Coleoptera</taxon>
        <taxon>Polyphaga</taxon>
        <taxon>Elateriformia</taxon>
        <taxon>Elateroidea</taxon>
        <taxon>Lampyridae</taxon>
        <taxon>Luciolinae</taxon>
        <taxon>Aquatica</taxon>
    </lineage>
</organism>
<feature type="region of interest" description="Disordered" evidence="1">
    <location>
        <begin position="49"/>
        <end position="76"/>
    </location>
</feature>
<sequence>MDDKFEEIEASLGSSSSLIGRKGYEKLESRLMHVLGRIDRMSIETEGKAQLEDNTNSTDDDDSVSNASGSGAHDDPNSNFLIRYKSTPVRCWDLKFLGDKKGTLVNAFLERVDELCLARHVTFEELFNFAIDLFVIWYRAVRCSVTDWQSLPEQLRD</sequence>
<dbReference type="AlphaFoldDB" id="A0AAN7SKA8"/>
<comment type="caution">
    <text evidence="2">The sequence shown here is derived from an EMBL/GenBank/DDBJ whole genome shotgun (WGS) entry which is preliminary data.</text>
</comment>
<protein>
    <submittedName>
        <fullName evidence="2">Uncharacterized protein</fullName>
    </submittedName>
</protein>
<proteinExistence type="predicted"/>
<evidence type="ECO:0000256" key="1">
    <source>
        <dbReference type="SAM" id="MobiDB-lite"/>
    </source>
</evidence>
<evidence type="ECO:0000313" key="3">
    <source>
        <dbReference type="Proteomes" id="UP001353858"/>
    </source>
</evidence>
<reference evidence="3" key="1">
    <citation type="submission" date="2023-01" db="EMBL/GenBank/DDBJ databases">
        <title>Key to firefly adult light organ development and bioluminescence: homeobox transcription factors regulate luciferase expression and transportation to peroxisome.</title>
        <authorList>
            <person name="Fu X."/>
        </authorList>
    </citation>
    <scope>NUCLEOTIDE SEQUENCE [LARGE SCALE GENOMIC DNA]</scope>
</reference>
<dbReference type="Proteomes" id="UP001353858">
    <property type="component" value="Unassembled WGS sequence"/>
</dbReference>
<evidence type="ECO:0000313" key="2">
    <source>
        <dbReference type="EMBL" id="KAK4883814.1"/>
    </source>
</evidence>
<dbReference type="EMBL" id="JARPUR010000001">
    <property type="protein sequence ID" value="KAK4883814.1"/>
    <property type="molecule type" value="Genomic_DNA"/>
</dbReference>
<keyword evidence="3" id="KW-1185">Reference proteome</keyword>
<gene>
    <name evidence="2" type="ORF">RN001_000085</name>
</gene>